<comment type="caution">
    <text evidence="9">The sequence shown here is derived from an EMBL/GenBank/DDBJ whole genome shotgun (WGS) entry which is preliminary data.</text>
</comment>
<evidence type="ECO:0000313" key="9">
    <source>
        <dbReference type="EMBL" id="KAK5054566.1"/>
    </source>
</evidence>
<dbReference type="InterPro" id="IPR018617">
    <property type="entry name" value="Ima1_N"/>
</dbReference>
<feature type="compositionally biased region" description="Polar residues" evidence="6">
    <location>
        <begin position="347"/>
        <end position="358"/>
    </location>
</feature>
<feature type="transmembrane region" description="Helical" evidence="7">
    <location>
        <begin position="597"/>
        <end position="615"/>
    </location>
</feature>
<name>A0AAV9NGD7_9EURO</name>
<feature type="transmembrane region" description="Helical" evidence="7">
    <location>
        <begin position="295"/>
        <end position="313"/>
    </location>
</feature>
<protein>
    <recommendedName>
        <fullName evidence="8">Ima1 N-terminal domain-containing protein</fullName>
    </recommendedName>
</protein>
<feature type="region of interest" description="Disordered" evidence="6">
    <location>
        <begin position="772"/>
        <end position="806"/>
    </location>
</feature>
<reference evidence="9 10" key="1">
    <citation type="submission" date="2023-08" db="EMBL/GenBank/DDBJ databases">
        <title>Black Yeasts Isolated from many extreme environments.</title>
        <authorList>
            <person name="Coleine C."/>
            <person name="Stajich J.E."/>
            <person name="Selbmann L."/>
        </authorList>
    </citation>
    <scope>NUCLEOTIDE SEQUENCE [LARGE SCALE GENOMIC DNA]</scope>
    <source>
        <strain evidence="9 10">CCFEE 5792</strain>
    </source>
</reference>
<feature type="transmembrane region" description="Helical" evidence="7">
    <location>
        <begin position="567"/>
        <end position="585"/>
    </location>
</feature>
<evidence type="ECO:0000256" key="1">
    <source>
        <dbReference type="ARBA" id="ARBA00004473"/>
    </source>
</evidence>
<sequence>MPIQLRPRLKCHSCGSRSKFSKKEGRRFQCEYCQAVNYFDENGEVADVPVEETAPPRAFATSTNTRDPLVDEFSAENSVFCATCLKNQHLYTQTLSEFLPDPDDPDYDQIEAQLPSFKKGLEERFPQCCAKCEPKVRAQLMKATYNAKSDHVRRVLIKSRQRMIASRWGWRSLLVGAAGAGYAVSLGTQVAWHAYGSQIQPSLDVDGMKLSQCLSRRPLNEQCLNLMERFVGLSLGLGLLCVWWNPKWQHKLSNNDGKLGGLEKYYLTQLGLLLSRLTVWAILQHVPLNIRTTNVIHALFAIFITAVALWSNFKIIQVRLTKPIDWNADPAPLLSSRQFVPPESDDQSQPTPTQERSFGLQNLATATTQSYEAWRAPTPPDDSAEAMDWTPSQPVFQPQPKKIHYLTGGPSPFHGKLPVVPARGVQTQSGHLPHAPKDAIGLPPGYFDRTPGSILPPREPRVSDDAILQPTFFGHDSQADTGLEDIFETVFSFQDRAVAPPAETTRSSIPSGSQYNVQGHQAASRAGTTPQKVCFQTIISGVAFFTLLVALISWLLEIALKPQGSSFGYYVVLTSASIPTIHFVGDILTGRVHGHPLWLVIFTIEATALVGLILIRDMLEGGFIDLWNKLAIAGVALLLPQEFVRMSSSSGASGSRSPHTKPSPSTESSHRHGASTLMVDRDINNAQAASTPKSRKTLSRQDSDESSDNMSSATSSSFTKDWDTPNVRSDRYQWEPPENSNRSATRSSKKTMARNGPTGVMNGFVGLSLDGDASRNHDGNTGSLFGNARSSSSRLFDTQYRERRGF</sequence>
<evidence type="ECO:0000259" key="8">
    <source>
        <dbReference type="Pfam" id="PF09779"/>
    </source>
</evidence>
<dbReference type="GO" id="GO:0005637">
    <property type="term" value="C:nuclear inner membrane"/>
    <property type="evidence" value="ECO:0007669"/>
    <property type="project" value="UniProtKB-SubCell"/>
</dbReference>
<dbReference type="EMBL" id="JAVRRD010000010">
    <property type="protein sequence ID" value="KAK5054566.1"/>
    <property type="molecule type" value="Genomic_DNA"/>
</dbReference>
<dbReference type="Proteomes" id="UP001358417">
    <property type="component" value="Unassembled WGS sequence"/>
</dbReference>
<feature type="region of interest" description="Disordered" evidence="6">
    <location>
        <begin position="499"/>
        <end position="523"/>
    </location>
</feature>
<feature type="transmembrane region" description="Helical" evidence="7">
    <location>
        <begin position="168"/>
        <end position="192"/>
    </location>
</feature>
<evidence type="ECO:0000256" key="4">
    <source>
        <dbReference type="ARBA" id="ARBA00023136"/>
    </source>
</evidence>
<evidence type="ECO:0000256" key="6">
    <source>
        <dbReference type="SAM" id="MobiDB-lite"/>
    </source>
</evidence>
<dbReference type="Pfam" id="PF09779">
    <property type="entry name" value="Ima1_N"/>
    <property type="match status" value="1"/>
</dbReference>
<dbReference type="GO" id="GO:0044732">
    <property type="term" value="C:mitotic spindle pole body"/>
    <property type="evidence" value="ECO:0007669"/>
    <property type="project" value="TreeGrafter"/>
</dbReference>
<feature type="compositionally biased region" description="Low complexity" evidence="6">
    <location>
        <begin position="708"/>
        <end position="717"/>
    </location>
</feature>
<keyword evidence="3 7" id="KW-1133">Transmembrane helix</keyword>
<dbReference type="RefSeq" id="XP_064707339.1">
    <property type="nucleotide sequence ID" value="XM_064845081.1"/>
</dbReference>
<dbReference type="InterPro" id="IPR042321">
    <property type="entry name" value="Ima1"/>
</dbReference>
<feature type="region of interest" description="Disordered" evidence="6">
    <location>
        <begin position="648"/>
        <end position="672"/>
    </location>
</feature>
<keyword evidence="4 7" id="KW-0472">Membrane</keyword>
<keyword evidence="10" id="KW-1185">Reference proteome</keyword>
<feature type="compositionally biased region" description="Polar residues" evidence="6">
    <location>
        <begin position="504"/>
        <end position="523"/>
    </location>
</feature>
<feature type="compositionally biased region" description="Polar residues" evidence="6">
    <location>
        <begin position="779"/>
        <end position="796"/>
    </location>
</feature>
<feature type="region of interest" description="Disordered" evidence="6">
    <location>
        <begin position="686"/>
        <end position="759"/>
    </location>
</feature>
<keyword evidence="5" id="KW-0539">Nucleus</keyword>
<dbReference type="GO" id="GO:0034992">
    <property type="term" value="C:microtubule organizing center attachment site"/>
    <property type="evidence" value="ECO:0007669"/>
    <property type="project" value="TreeGrafter"/>
</dbReference>
<evidence type="ECO:0000256" key="2">
    <source>
        <dbReference type="ARBA" id="ARBA00022692"/>
    </source>
</evidence>
<feature type="compositionally biased region" description="Low complexity" evidence="6">
    <location>
        <begin position="648"/>
        <end position="657"/>
    </location>
</feature>
<comment type="subcellular location">
    <subcellularLocation>
        <location evidence="1">Nucleus inner membrane</location>
        <topology evidence="1">Multi-pass membrane protein</topology>
    </subcellularLocation>
</comment>
<evidence type="ECO:0000313" key="10">
    <source>
        <dbReference type="Proteomes" id="UP001358417"/>
    </source>
</evidence>
<feature type="transmembrane region" description="Helical" evidence="7">
    <location>
        <begin position="226"/>
        <end position="244"/>
    </location>
</feature>
<feature type="domain" description="Ima1 N-terminal" evidence="8">
    <location>
        <begin position="9"/>
        <end position="136"/>
    </location>
</feature>
<feature type="compositionally biased region" description="Basic and acidic residues" evidence="6">
    <location>
        <begin position="720"/>
        <end position="733"/>
    </location>
</feature>
<dbReference type="AlphaFoldDB" id="A0AAV9NGD7"/>
<dbReference type="GO" id="GO:0071765">
    <property type="term" value="P:nuclear inner membrane organization"/>
    <property type="evidence" value="ECO:0007669"/>
    <property type="project" value="InterPro"/>
</dbReference>
<dbReference type="PANTHER" id="PTHR28538">
    <property type="entry name" value="INTEGRAL INNER NUCLEAR MEMBRANE PROTEIN IMA1"/>
    <property type="match status" value="1"/>
</dbReference>
<dbReference type="GeneID" id="89969677"/>
<dbReference type="PANTHER" id="PTHR28538:SF1">
    <property type="entry name" value="INTEGRAL INNER NUCLEAR MEMBRANE PROTEIN IMA1"/>
    <property type="match status" value="1"/>
</dbReference>
<feature type="transmembrane region" description="Helical" evidence="7">
    <location>
        <begin position="533"/>
        <end position="555"/>
    </location>
</feature>
<gene>
    <name evidence="9" type="ORF">LTR84_001457</name>
</gene>
<proteinExistence type="predicted"/>
<feature type="region of interest" description="Disordered" evidence="6">
    <location>
        <begin position="335"/>
        <end position="358"/>
    </location>
</feature>
<keyword evidence="2 7" id="KW-0812">Transmembrane</keyword>
<feature type="transmembrane region" description="Helical" evidence="7">
    <location>
        <begin position="265"/>
        <end position="283"/>
    </location>
</feature>
<evidence type="ECO:0000256" key="3">
    <source>
        <dbReference type="ARBA" id="ARBA00022989"/>
    </source>
</evidence>
<accession>A0AAV9NGD7</accession>
<dbReference type="GO" id="GO:0034506">
    <property type="term" value="C:chromosome, centromeric core domain"/>
    <property type="evidence" value="ECO:0007669"/>
    <property type="project" value="TreeGrafter"/>
</dbReference>
<organism evidence="9 10">
    <name type="scientific">Exophiala bonariae</name>
    <dbReference type="NCBI Taxonomy" id="1690606"/>
    <lineage>
        <taxon>Eukaryota</taxon>
        <taxon>Fungi</taxon>
        <taxon>Dikarya</taxon>
        <taxon>Ascomycota</taxon>
        <taxon>Pezizomycotina</taxon>
        <taxon>Eurotiomycetes</taxon>
        <taxon>Chaetothyriomycetidae</taxon>
        <taxon>Chaetothyriales</taxon>
        <taxon>Herpotrichiellaceae</taxon>
        <taxon>Exophiala</taxon>
    </lineage>
</organism>
<evidence type="ECO:0000256" key="7">
    <source>
        <dbReference type="SAM" id="Phobius"/>
    </source>
</evidence>
<evidence type="ECO:0000256" key="5">
    <source>
        <dbReference type="ARBA" id="ARBA00023242"/>
    </source>
</evidence>